<feature type="transmembrane region" description="Helical" evidence="17">
    <location>
        <begin position="288"/>
        <end position="310"/>
    </location>
</feature>
<keyword evidence="7" id="KW-0444">Lipid biosynthesis</keyword>
<gene>
    <name evidence="18" type="ORF">Eint_051310</name>
</gene>
<dbReference type="Proteomes" id="UP000002313">
    <property type="component" value="Chromosome V"/>
</dbReference>
<feature type="transmembrane region" description="Helical" evidence="17">
    <location>
        <begin position="169"/>
        <end position="192"/>
    </location>
</feature>
<evidence type="ECO:0000256" key="17">
    <source>
        <dbReference type="SAM" id="Phobius"/>
    </source>
</evidence>
<evidence type="ECO:0000256" key="8">
    <source>
        <dbReference type="ARBA" id="ARBA00022679"/>
    </source>
</evidence>
<dbReference type="UniPathway" id="UPA00557">
    <property type="reaction ID" value="UER00614"/>
</dbReference>
<dbReference type="KEGG" id="ein:Eint_051310"/>
<dbReference type="EC" id="2.7.7.41" evidence="6 16"/>
<dbReference type="GO" id="GO:0005789">
    <property type="term" value="C:endoplasmic reticulum membrane"/>
    <property type="evidence" value="ECO:0007669"/>
    <property type="project" value="TreeGrafter"/>
</dbReference>
<organism evidence="18 19">
    <name type="scientific">Encephalitozoon intestinalis (strain ATCC 50506)</name>
    <name type="common">Microsporidian parasite</name>
    <name type="synonym">Septata intestinalis</name>
    <dbReference type="NCBI Taxonomy" id="876142"/>
    <lineage>
        <taxon>Eukaryota</taxon>
        <taxon>Fungi</taxon>
        <taxon>Fungi incertae sedis</taxon>
        <taxon>Microsporidia</taxon>
        <taxon>Unikaryonidae</taxon>
        <taxon>Encephalitozoon</taxon>
    </lineage>
</organism>
<feature type="transmembrane region" description="Helical" evidence="17">
    <location>
        <begin position="73"/>
        <end position="94"/>
    </location>
</feature>
<reference evidence="18 19" key="2">
    <citation type="journal article" date="2012" name="Proc. Natl. Acad. Sci. U.S.A.">
        <title>Gain and loss of multiple functionally related, horizontally transferred genes in the reduced genomes of two microsporidian parasites.</title>
        <authorList>
            <person name="Pombert J.-F."/>
            <person name="Selman M."/>
            <person name="Burki F."/>
            <person name="Bardell F.T."/>
            <person name="Farinelli L."/>
            <person name="Solter L.F."/>
            <person name="Whitman D.W."/>
            <person name="Weiss L.M."/>
            <person name="Corradi N."/>
            <person name="Keeling P.J."/>
        </authorList>
    </citation>
    <scope>NUCLEOTIDE SEQUENCE [LARGE SCALE GENOMIC DNA]</scope>
    <source>
        <strain evidence="18 19">ATCC 50506</strain>
    </source>
</reference>
<dbReference type="GeneID" id="9699259"/>
<evidence type="ECO:0000256" key="11">
    <source>
        <dbReference type="ARBA" id="ARBA00022989"/>
    </source>
</evidence>
<name>E0S6Z2_ENCIT</name>
<dbReference type="InterPro" id="IPR000374">
    <property type="entry name" value="PC_trans"/>
</dbReference>
<comment type="catalytic activity">
    <reaction evidence="1 16">
        <text>a 1,2-diacyl-sn-glycero-3-phosphate + CTP + H(+) = a CDP-1,2-diacyl-sn-glycerol + diphosphate</text>
        <dbReference type="Rhea" id="RHEA:16229"/>
        <dbReference type="ChEBI" id="CHEBI:15378"/>
        <dbReference type="ChEBI" id="CHEBI:33019"/>
        <dbReference type="ChEBI" id="CHEBI:37563"/>
        <dbReference type="ChEBI" id="CHEBI:58332"/>
        <dbReference type="ChEBI" id="CHEBI:58608"/>
        <dbReference type="EC" id="2.7.7.41"/>
    </reaction>
</comment>
<evidence type="ECO:0000256" key="1">
    <source>
        <dbReference type="ARBA" id="ARBA00001698"/>
    </source>
</evidence>
<reference evidence="18 19" key="1">
    <citation type="journal article" date="2010" name="Nat. Commun.">
        <title>The complete sequence of the smallest known nuclear genome from the microsporidian Encephalitozoon intestinalis.</title>
        <authorList>
            <person name="Corradi N."/>
            <person name="Pombert J.-F."/>
            <person name="Farinelli L."/>
            <person name="Didier E.S."/>
            <person name="Keeling P.J."/>
        </authorList>
    </citation>
    <scope>NUCLEOTIDE SEQUENCE [LARGE SCALE GENOMIC DNA]</scope>
    <source>
        <strain evidence="18 19">ATCC 50506</strain>
    </source>
</reference>
<keyword evidence="15" id="KW-1208">Phospholipid metabolism</keyword>
<dbReference type="InterPro" id="IPR016720">
    <property type="entry name" value="PC_Trfase_euk"/>
</dbReference>
<dbReference type="PANTHER" id="PTHR13773">
    <property type="entry name" value="PHOSPHATIDATE CYTIDYLYLTRANSFERASE"/>
    <property type="match status" value="1"/>
</dbReference>
<feature type="transmembrane region" description="Helical" evidence="17">
    <location>
        <begin position="106"/>
        <end position="130"/>
    </location>
</feature>
<dbReference type="PANTHER" id="PTHR13773:SF8">
    <property type="entry name" value="PHOSPHATIDATE CYTIDYLYLTRANSFERASE, PHOTORECEPTOR-SPECIFIC"/>
    <property type="match status" value="1"/>
</dbReference>
<keyword evidence="19" id="KW-1185">Reference proteome</keyword>
<evidence type="ECO:0000256" key="6">
    <source>
        <dbReference type="ARBA" id="ARBA00012487"/>
    </source>
</evidence>
<sequence>MIGQKRASKEDLSICGCSRTFRRREESDTSEKTHYEVVQNKVTTITKTNFFKRLIWSILMISGFFWICVNNKIYSFILIIFLTISIIREMIGITKKSEGRPFHLRVSILFGFSVPIYLYLVFPSIMGVYFPGLPKYFFRRLSFICFYSYVVVFMSFVASLRKGKLKSQLGLFALVHLSTYIMAIVAKCAIFNLNKGRFWFMFPALLVISNDISAYVVGKSIGKRPLYRLSPKKTLEGFIGAFVFTAIVGFVLGYLHVNSGFLRDGDSEQFQKLIKFKALGMSLKIQSIYIHIIPFVLVTSFVAPFTGFLASALKRAYKKKDFGETISGHGGIADRMDCQILVGIFTSTYINSFIYTEDKSIGSVFGFICRNFSSEEIMILIEMLNRRIEGIRGREH</sequence>
<feature type="transmembrane region" description="Helical" evidence="17">
    <location>
        <begin position="50"/>
        <end position="67"/>
    </location>
</feature>
<evidence type="ECO:0000256" key="16">
    <source>
        <dbReference type="RuleBase" id="RU003938"/>
    </source>
</evidence>
<evidence type="ECO:0000256" key="4">
    <source>
        <dbReference type="ARBA" id="ARBA00005189"/>
    </source>
</evidence>
<dbReference type="GO" id="GO:0004605">
    <property type="term" value="F:phosphatidate cytidylyltransferase activity"/>
    <property type="evidence" value="ECO:0007669"/>
    <property type="project" value="UniProtKB-EC"/>
</dbReference>
<dbReference type="OrthoDB" id="10260889at2759"/>
<keyword evidence="9 16" id="KW-0812">Transmembrane</keyword>
<dbReference type="GO" id="GO:0016024">
    <property type="term" value="P:CDP-diacylglycerol biosynthetic process"/>
    <property type="evidence" value="ECO:0007669"/>
    <property type="project" value="UniProtKB-UniPathway"/>
</dbReference>
<feature type="transmembrane region" description="Helical" evidence="17">
    <location>
        <begin position="238"/>
        <end position="257"/>
    </location>
</feature>
<comment type="pathway">
    <text evidence="3 16">Phospholipid metabolism; CDP-diacylglycerol biosynthesis; CDP-diacylglycerol from sn-glycerol 3-phosphate: step 3/3.</text>
</comment>
<keyword evidence="13 17" id="KW-0472">Membrane</keyword>
<comment type="pathway">
    <text evidence="4">Lipid metabolism.</text>
</comment>
<keyword evidence="12" id="KW-0443">Lipid metabolism</keyword>
<evidence type="ECO:0000313" key="19">
    <source>
        <dbReference type="Proteomes" id="UP000002313"/>
    </source>
</evidence>
<dbReference type="VEuPathDB" id="MicrosporidiaDB:Eint_051310"/>
<feature type="transmembrane region" description="Helical" evidence="17">
    <location>
        <begin position="198"/>
        <end position="217"/>
    </location>
</feature>
<evidence type="ECO:0000256" key="5">
    <source>
        <dbReference type="ARBA" id="ARBA00010185"/>
    </source>
</evidence>
<dbReference type="EMBL" id="CP001946">
    <property type="protein sequence ID" value="ADM11578.1"/>
    <property type="molecule type" value="Genomic_DNA"/>
</dbReference>
<protein>
    <recommendedName>
        <fullName evidence="6 16">Phosphatidate cytidylyltransferase</fullName>
        <ecNumber evidence="6 16">2.7.7.41</ecNumber>
    </recommendedName>
</protein>
<evidence type="ECO:0000256" key="13">
    <source>
        <dbReference type="ARBA" id="ARBA00023136"/>
    </source>
</evidence>
<accession>E0S6Z2</accession>
<evidence type="ECO:0000256" key="10">
    <source>
        <dbReference type="ARBA" id="ARBA00022695"/>
    </source>
</evidence>
<evidence type="ECO:0000256" key="2">
    <source>
        <dbReference type="ARBA" id="ARBA00004141"/>
    </source>
</evidence>
<dbReference type="PROSITE" id="PS01315">
    <property type="entry name" value="CDS"/>
    <property type="match status" value="1"/>
</dbReference>
<keyword evidence="14" id="KW-0594">Phospholipid biosynthesis</keyword>
<dbReference type="AlphaFoldDB" id="E0S6Z2"/>
<comment type="subcellular location">
    <subcellularLocation>
        <location evidence="2">Membrane</location>
        <topology evidence="2">Multi-pass membrane protein</topology>
    </subcellularLocation>
</comment>
<evidence type="ECO:0000256" key="14">
    <source>
        <dbReference type="ARBA" id="ARBA00023209"/>
    </source>
</evidence>
<evidence type="ECO:0000313" key="18">
    <source>
        <dbReference type="EMBL" id="ADM11578.1"/>
    </source>
</evidence>
<dbReference type="RefSeq" id="XP_003072938.1">
    <property type="nucleotide sequence ID" value="XM_003072892.1"/>
</dbReference>
<comment type="similarity">
    <text evidence="5 16">Belongs to the CDS family.</text>
</comment>
<proteinExistence type="inferred from homology"/>
<keyword evidence="11 17" id="KW-1133">Transmembrane helix</keyword>
<evidence type="ECO:0000256" key="9">
    <source>
        <dbReference type="ARBA" id="ARBA00022692"/>
    </source>
</evidence>
<dbReference type="HOGENOM" id="CLU_023471_1_2_1"/>
<evidence type="ECO:0000256" key="7">
    <source>
        <dbReference type="ARBA" id="ARBA00022516"/>
    </source>
</evidence>
<dbReference type="Pfam" id="PF01148">
    <property type="entry name" value="CTP_transf_1"/>
    <property type="match status" value="1"/>
</dbReference>
<evidence type="ECO:0000256" key="15">
    <source>
        <dbReference type="ARBA" id="ARBA00023264"/>
    </source>
</evidence>
<evidence type="ECO:0000256" key="12">
    <source>
        <dbReference type="ARBA" id="ARBA00023098"/>
    </source>
</evidence>
<feature type="transmembrane region" description="Helical" evidence="17">
    <location>
        <begin position="136"/>
        <end position="157"/>
    </location>
</feature>
<evidence type="ECO:0000256" key="3">
    <source>
        <dbReference type="ARBA" id="ARBA00005119"/>
    </source>
</evidence>
<keyword evidence="8 16" id="KW-0808">Transferase</keyword>
<keyword evidence="10 16" id="KW-0548">Nucleotidyltransferase</keyword>